<protein>
    <submittedName>
        <fullName evidence="3">Tricarboxylic transporter</fullName>
    </submittedName>
</protein>
<feature type="transmembrane region" description="Helical" evidence="1">
    <location>
        <begin position="134"/>
        <end position="153"/>
    </location>
</feature>
<keyword evidence="1" id="KW-0812">Transmembrane</keyword>
<evidence type="ECO:0000313" key="3">
    <source>
        <dbReference type="EMBL" id="PDQ17814.1"/>
    </source>
</evidence>
<name>A0A2A6F7J1_9HYPH</name>
<feature type="transmembrane region" description="Helical" evidence="1">
    <location>
        <begin position="92"/>
        <end position="122"/>
    </location>
</feature>
<proteinExistence type="predicted"/>
<evidence type="ECO:0000259" key="2">
    <source>
        <dbReference type="Pfam" id="PF07331"/>
    </source>
</evidence>
<keyword evidence="1" id="KW-0472">Membrane</keyword>
<accession>A0A2A6F7J1</accession>
<dbReference type="AlphaFoldDB" id="A0A2A6F7J1"/>
<evidence type="ECO:0000256" key="1">
    <source>
        <dbReference type="SAM" id="Phobius"/>
    </source>
</evidence>
<keyword evidence="1" id="KW-1133">Transmembrane helix</keyword>
<evidence type="ECO:0000313" key="4">
    <source>
        <dbReference type="Proteomes" id="UP000219182"/>
    </source>
</evidence>
<dbReference type="EMBL" id="NWQG01000228">
    <property type="protein sequence ID" value="PDQ17814.1"/>
    <property type="molecule type" value="Genomic_DNA"/>
</dbReference>
<organism evidence="3 4">
    <name type="scientific">Mesorhizobium sanjuanii</name>
    <dbReference type="NCBI Taxonomy" id="2037900"/>
    <lineage>
        <taxon>Bacteria</taxon>
        <taxon>Pseudomonadati</taxon>
        <taxon>Pseudomonadota</taxon>
        <taxon>Alphaproteobacteria</taxon>
        <taxon>Hyphomicrobiales</taxon>
        <taxon>Phyllobacteriaceae</taxon>
        <taxon>Mesorhizobium</taxon>
    </lineage>
</organism>
<gene>
    <name evidence="3" type="ORF">CN311_27995</name>
</gene>
<dbReference type="RefSeq" id="WP_097576872.1">
    <property type="nucleotide sequence ID" value="NZ_NWQG01000228.1"/>
</dbReference>
<comment type="caution">
    <text evidence="3">The sequence shown here is derived from an EMBL/GenBank/DDBJ whole genome shotgun (WGS) entry which is preliminary data.</text>
</comment>
<feature type="domain" description="DUF1468" evidence="2">
    <location>
        <begin position="19"/>
        <end position="155"/>
    </location>
</feature>
<dbReference type="InterPro" id="IPR009936">
    <property type="entry name" value="DUF1468"/>
</dbReference>
<dbReference type="Proteomes" id="UP000219182">
    <property type="component" value="Unassembled WGS sequence"/>
</dbReference>
<reference evidence="3 4" key="1">
    <citation type="submission" date="2017-09" db="EMBL/GenBank/DDBJ databases">
        <title>Mesorhizobum sanjuanii sp. nov. isolated from nodules of Lotus tenuis in saline-alkaline lowlands of Flooding Pampa.</title>
        <authorList>
            <person name="Sannazzaro A.I."/>
            <person name="Torres Tejerizo G.A."/>
            <person name="Fontana F."/>
            <person name="Cumpa Velazquez L.M."/>
            <person name="Hansen L."/>
            <person name="Pistorio M."/>
            <person name="Estrella M.J."/>
        </authorList>
    </citation>
    <scope>NUCLEOTIDE SEQUENCE [LARGE SCALE GENOMIC DNA]</scope>
    <source>
        <strain evidence="3 4">BSA136</strain>
    </source>
</reference>
<dbReference type="Pfam" id="PF07331">
    <property type="entry name" value="TctB"/>
    <property type="match status" value="1"/>
</dbReference>
<feature type="transmembrane region" description="Helical" evidence="1">
    <location>
        <begin position="18"/>
        <end position="39"/>
    </location>
</feature>
<keyword evidence="4" id="KW-1185">Reference proteome</keyword>
<feature type="transmembrane region" description="Helical" evidence="1">
    <location>
        <begin position="51"/>
        <end position="72"/>
    </location>
</feature>
<sequence>MSTSDQQAPPPRLAVPELLIGIGLLACAAAVAWQTLAIPVSPLYSKVGPTVFPYITMAGMVILSLLLILAALRGGWQPEEEKETPTDWKAMGFVVAGLVANLLLIRPLGFTAASVIMFVLICHGFGSRHPLRDALLGLILALAAYFGFARALGVNIGAGFIENQLNAAINAMIAMVRG</sequence>